<accession>A0AAD5GP78</accession>
<keyword evidence="2" id="KW-1185">Reference proteome</keyword>
<dbReference type="Proteomes" id="UP001206925">
    <property type="component" value="Unassembled WGS sequence"/>
</dbReference>
<dbReference type="AlphaFoldDB" id="A0AAD5GP78"/>
<proteinExistence type="predicted"/>
<name>A0AAD5GP78_AMBAR</name>
<evidence type="ECO:0000313" key="2">
    <source>
        <dbReference type="Proteomes" id="UP001206925"/>
    </source>
</evidence>
<organism evidence="1 2">
    <name type="scientific">Ambrosia artemisiifolia</name>
    <name type="common">Common ragweed</name>
    <dbReference type="NCBI Taxonomy" id="4212"/>
    <lineage>
        <taxon>Eukaryota</taxon>
        <taxon>Viridiplantae</taxon>
        <taxon>Streptophyta</taxon>
        <taxon>Embryophyta</taxon>
        <taxon>Tracheophyta</taxon>
        <taxon>Spermatophyta</taxon>
        <taxon>Magnoliopsida</taxon>
        <taxon>eudicotyledons</taxon>
        <taxon>Gunneridae</taxon>
        <taxon>Pentapetalae</taxon>
        <taxon>asterids</taxon>
        <taxon>campanulids</taxon>
        <taxon>Asterales</taxon>
        <taxon>Asteraceae</taxon>
        <taxon>Asteroideae</taxon>
        <taxon>Heliantheae alliance</taxon>
        <taxon>Heliantheae</taxon>
        <taxon>Ambrosia</taxon>
    </lineage>
</organism>
<sequence length="82" mass="9154">MRSLSPFPSLQSPDLFLLQICGNYDGDETNNGHMENLENAEEWLTLFKENLLNFESHCVAFADGFRVLHVASVVPGILVTNS</sequence>
<reference evidence="1" key="1">
    <citation type="submission" date="2022-06" db="EMBL/GenBank/DDBJ databases">
        <title>Uncovering the hologenomic basis of an extraordinary plant invasion.</title>
        <authorList>
            <person name="Bieker V.C."/>
            <person name="Martin M.D."/>
            <person name="Gilbert T."/>
            <person name="Hodgins K."/>
            <person name="Battlay P."/>
            <person name="Petersen B."/>
            <person name="Wilson J."/>
        </authorList>
    </citation>
    <scope>NUCLEOTIDE SEQUENCE</scope>
    <source>
        <strain evidence="1">AA19_3_7</strain>
        <tissue evidence="1">Leaf</tissue>
    </source>
</reference>
<dbReference type="EMBL" id="JAMZMK010006574">
    <property type="protein sequence ID" value="KAI7748239.1"/>
    <property type="molecule type" value="Genomic_DNA"/>
</dbReference>
<comment type="caution">
    <text evidence="1">The sequence shown here is derived from an EMBL/GenBank/DDBJ whole genome shotgun (WGS) entry which is preliminary data.</text>
</comment>
<protein>
    <submittedName>
        <fullName evidence="1">Uncharacterized protein</fullName>
    </submittedName>
</protein>
<evidence type="ECO:0000313" key="1">
    <source>
        <dbReference type="EMBL" id="KAI7748239.1"/>
    </source>
</evidence>
<gene>
    <name evidence="1" type="ORF">M8C21_010305</name>
</gene>